<dbReference type="Proteomes" id="UP000215127">
    <property type="component" value="Chromosome 6"/>
</dbReference>
<evidence type="ECO:0000313" key="2">
    <source>
        <dbReference type="Proteomes" id="UP000215127"/>
    </source>
</evidence>
<proteinExistence type="predicted"/>
<keyword evidence="2" id="KW-1185">Reference proteome</keyword>
<reference evidence="1 2" key="1">
    <citation type="submission" date="2016-06" db="EMBL/GenBank/DDBJ databases">
        <authorList>
            <person name="Kjaerup R.B."/>
            <person name="Dalgaard T.S."/>
            <person name="Juul-Madsen H.R."/>
        </authorList>
    </citation>
    <scope>NUCLEOTIDE SEQUENCE [LARGE SCALE GENOMIC DNA]</scope>
</reference>
<name>A0A1X7RXI8_ZYMT9</name>
<organism evidence="1 2">
    <name type="scientific">Zymoseptoria tritici (strain ST99CH_3D7)</name>
    <dbReference type="NCBI Taxonomy" id="1276538"/>
    <lineage>
        <taxon>Eukaryota</taxon>
        <taxon>Fungi</taxon>
        <taxon>Dikarya</taxon>
        <taxon>Ascomycota</taxon>
        <taxon>Pezizomycotina</taxon>
        <taxon>Dothideomycetes</taxon>
        <taxon>Dothideomycetidae</taxon>
        <taxon>Mycosphaerellales</taxon>
        <taxon>Mycosphaerellaceae</taxon>
        <taxon>Zymoseptoria</taxon>
    </lineage>
</organism>
<gene>
    <name evidence="1" type="ORF">ZT3D7_G7248</name>
</gene>
<protein>
    <submittedName>
        <fullName evidence="1">Uncharacterized protein</fullName>
    </submittedName>
</protein>
<evidence type="ECO:0000313" key="1">
    <source>
        <dbReference type="EMBL" id="SMQ52095.1"/>
    </source>
</evidence>
<dbReference type="AlphaFoldDB" id="A0A1X7RXI8"/>
<sequence>MDRLHPEEEAEVDRQVNIRKVEAERRKQYRDIFQLTFRPLLAKKMPGTSSDSCLIELRNKYTNALKMDLDKREVFDNFKYISYAAFKSLGKLPKPNSTEDMEYLREHAKPGAAHEPENAARSPYVVFFSYEWRGKTSVPYGERDDSKGSQYKGMIDAIQLLLVSPPELTDTTNLSEDRIFMWLDVASIDQINQEPGAQDRGVSALPLVIALCNTMISLVDDTYFARAWCAVEVLVMQSLLSYGHHRHLEHQRLAGTVQGRLVPSDRLAEVRDVAVNDMKYLLTKPEDRASIRFLARQSELLARDVLRKVT</sequence>
<dbReference type="EMBL" id="LT853697">
    <property type="protein sequence ID" value="SMQ52095.1"/>
    <property type="molecule type" value="Genomic_DNA"/>
</dbReference>
<accession>A0A1X7RXI8</accession>